<reference evidence="2 3" key="1">
    <citation type="submission" date="2021-06" db="EMBL/GenBank/DDBJ databases">
        <authorList>
            <person name="Palmer J.M."/>
        </authorList>
    </citation>
    <scope>NUCLEOTIDE SEQUENCE [LARGE SCALE GENOMIC DNA]</scope>
    <source>
        <strain evidence="3">if_2019</strain>
        <tissue evidence="2">Muscle</tissue>
    </source>
</reference>
<evidence type="ECO:0000313" key="2">
    <source>
        <dbReference type="EMBL" id="MEQ2240081.1"/>
    </source>
</evidence>
<feature type="chain" id="PRO_5045334836" description="Secreted protein" evidence="1">
    <location>
        <begin position="25"/>
        <end position="133"/>
    </location>
</feature>
<evidence type="ECO:0000256" key="1">
    <source>
        <dbReference type="SAM" id="SignalP"/>
    </source>
</evidence>
<keyword evidence="3" id="KW-1185">Reference proteome</keyword>
<comment type="caution">
    <text evidence="2">The sequence shown here is derived from an EMBL/GenBank/DDBJ whole genome shotgun (WGS) entry which is preliminary data.</text>
</comment>
<sequence>MLTARSSVSLLQCLFESLITTSTSQMTIVCPVWQHPEESTNPDNVLKRHPLWITLCGATGYDNSASGSGVSECTSTVIPCICRAIILQEVCYLDSPVKLFQRCCQNWFLGGCKCRQNQRQKVFTNVNMQRIFT</sequence>
<evidence type="ECO:0008006" key="4">
    <source>
        <dbReference type="Google" id="ProtNLM"/>
    </source>
</evidence>
<protein>
    <recommendedName>
        <fullName evidence="4">Secreted protein</fullName>
    </recommendedName>
</protein>
<name>A0ABV0U761_9TELE</name>
<evidence type="ECO:0000313" key="3">
    <source>
        <dbReference type="Proteomes" id="UP001482620"/>
    </source>
</evidence>
<dbReference type="Proteomes" id="UP001482620">
    <property type="component" value="Unassembled WGS sequence"/>
</dbReference>
<dbReference type="EMBL" id="JAHRIQ010058765">
    <property type="protein sequence ID" value="MEQ2240081.1"/>
    <property type="molecule type" value="Genomic_DNA"/>
</dbReference>
<organism evidence="2 3">
    <name type="scientific">Ilyodon furcidens</name>
    <name type="common">goldbreast splitfin</name>
    <dbReference type="NCBI Taxonomy" id="33524"/>
    <lineage>
        <taxon>Eukaryota</taxon>
        <taxon>Metazoa</taxon>
        <taxon>Chordata</taxon>
        <taxon>Craniata</taxon>
        <taxon>Vertebrata</taxon>
        <taxon>Euteleostomi</taxon>
        <taxon>Actinopterygii</taxon>
        <taxon>Neopterygii</taxon>
        <taxon>Teleostei</taxon>
        <taxon>Neoteleostei</taxon>
        <taxon>Acanthomorphata</taxon>
        <taxon>Ovalentaria</taxon>
        <taxon>Atherinomorphae</taxon>
        <taxon>Cyprinodontiformes</taxon>
        <taxon>Goodeidae</taxon>
        <taxon>Ilyodon</taxon>
    </lineage>
</organism>
<gene>
    <name evidence="2" type="ORF">ILYODFUR_011185</name>
</gene>
<accession>A0ABV0U761</accession>
<feature type="signal peptide" evidence="1">
    <location>
        <begin position="1"/>
        <end position="24"/>
    </location>
</feature>
<keyword evidence="1" id="KW-0732">Signal</keyword>
<proteinExistence type="predicted"/>